<feature type="compositionally biased region" description="Basic and acidic residues" evidence="1">
    <location>
        <begin position="162"/>
        <end position="173"/>
    </location>
</feature>
<dbReference type="Proteomes" id="UP001447188">
    <property type="component" value="Unassembled WGS sequence"/>
</dbReference>
<evidence type="ECO:0000256" key="1">
    <source>
        <dbReference type="SAM" id="MobiDB-lite"/>
    </source>
</evidence>
<feature type="compositionally biased region" description="Basic and acidic residues" evidence="1">
    <location>
        <begin position="188"/>
        <end position="199"/>
    </location>
</feature>
<organism evidence="2 3">
    <name type="scientific">Discina gigas</name>
    <dbReference type="NCBI Taxonomy" id="1032678"/>
    <lineage>
        <taxon>Eukaryota</taxon>
        <taxon>Fungi</taxon>
        <taxon>Dikarya</taxon>
        <taxon>Ascomycota</taxon>
        <taxon>Pezizomycotina</taxon>
        <taxon>Pezizomycetes</taxon>
        <taxon>Pezizales</taxon>
        <taxon>Discinaceae</taxon>
        <taxon>Discina</taxon>
    </lineage>
</organism>
<sequence length="213" mass="23623">MSSIASLDAAASARKERLAQLKSLKRKQPSSSSSSSGVDIVLPDAPSNVSNPSPPPNGEKDTSIHLSGRNYDIESRAPKMGFAQAPSEGQDTLEALAQEIVSRTKVQQLVDQRGEKPIDLFSLQPKKPNWDLKRDVDKKLERLNARTDVAIAKMIRQRIEEAKQKKELEKPDGDEAVGVEGNLGAMVQEREREMEKEREVEDESEESEESEES</sequence>
<feature type="region of interest" description="Disordered" evidence="1">
    <location>
        <begin position="1"/>
        <end position="76"/>
    </location>
</feature>
<name>A0ABR3GRN2_9PEZI</name>
<feature type="compositionally biased region" description="Low complexity" evidence="1">
    <location>
        <begin position="1"/>
        <end position="12"/>
    </location>
</feature>
<evidence type="ECO:0000313" key="2">
    <source>
        <dbReference type="EMBL" id="KAL0638485.1"/>
    </source>
</evidence>
<dbReference type="PANTHER" id="PTHR31551">
    <property type="entry name" value="PRE-MRNA-SPLICING FACTOR CWF18"/>
    <property type="match status" value="1"/>
</dbReference>
<protein>
    <submittedName>
        <fullName evidence="2">Uncharacterized protein</fullName>
    </submittedName>
</protein>
<gene>
    <name evidence="2" type="ORF">Q9L58_002421</name>
</gene>
<dbReference type="InterPro" id="IPR013169">
    <property type="entry name" value="mRNA_splic_Cwf18-like"/>
</dbReference>
<dbReference type="PANTHER" id="PTHR31551:SF1">
    <property type="entry name" value="COILED-COIL DOMAIN-CONTAINING PROTEIN 12"/>
    <property type="match status" value="1"/>
</dbReference>
<keyword evidence="3" id="KW-1185">Reference proteome</keyword>
<accession>A0ABR3GRN2</accession>
<reference evidence="2 3" key="1">
    <citation type="submission" date="2024-02" db="EMBL/GenBank/DDBJ databases">
        <title>Discinaceae phylogenomics.</title>
        <authorList>
            <person name="Dirks A.C."/>
            <person name="James T.Y."/>
        </authorList>
    </citation>
    <scope>NUCLEOTIDE SEQUENCE [LARGE SCALE GENOMIC DNA]</scope>
    <source>
        <strain evidence="2 3">ACD0624</strain>
    </source>
</reference>
<feature type="region of interest" description="Disordered" evidence="1">
    <location>
        <begin position="162"/>
        <end position="213"/>
    </location>
</feature>
<proteinExistence type="predicted"/>
<feature type="compositionally biased region" description="Acidic residues" evidence="1">
    <location>
        <begin position="200"/>
        <end position="213"/>
    </location>
</feature>
<evidence type="ECO:0000313" key="3">
    <source>
        <dbReference type="Proteomes" id="UP001447188"/>
    </source>
</evidence>
<comment type="caution">
    <text evidence="2">The sequence shown here is derived from an EMBL/GenBank/DDBJ whole genome shotgun (WGS) entry which is preliminary data.</text>
</comment>
<dbReference type="EMBL" id="JBBBZM010000021">
    <property type="protein sequence ID" value="KAL0638485.1"/>
    <property type="molecule type" value="Genomic_DNA"/>
</dbReference>
<dbReference type="Pfam" id="PF08315">
    <property type="entry name" value="cwf18"/>
    <property type="match status" value="1"/>
</dbReference>